<dbReference type="RefSeq" id="WP_188936158.1">
    <property type="nucleotide sequence ID" value="NZ_BMJC01000005.1"/>
</dbReference>
<dbReference type="AlphaFoldDB" id="A0A8J2UH03"/>
<comment type="caution">
    <text evidence="2">The sequence shown here is derived from an EMBL/GenBank/DDBJ whole genome shotgun (WGS) entry which is preliminary data.</text>
</comment>
<name>A0A8J2UH03_9BACT</name>
<organism evidence="2 3">
    <name type="scientific">Puia dinghuensis</name>
    <dbReference type="NCBI Taxonomy" id="1792502"/>
    <lineage>
        <taxon>Bacteria</taxon>
        <taxon>Pseudomonadati</taxon>
        <taxon>Bacteroidota</taxon>
        <taxon>Chitinophagia</taxon>
        <taxon>Chitinophagales</taxon>
        <taxon>Chitinophagaceae</taxon>
        <taxon>Puia</taxon>
    </lineage>
</organism>
<reference evidence="2" key="1">
    <citation type="journal article" date="2014" name="Int. J. Syst. Evol. Microbiol.">
        <title>Complete genome sequence of Corynebacterium casei LMG S-19264T (=DSM 44701T), isolated from a smear-ripened cheese.</title>
        <authorList>
            <consortium name="US DOE Joint Genome Institute (JGI-PGF)"/>
            <person name="Walter F."/>
            <person name="Albersmeier A."/>
            <person name="Kalinowski J."/>
            <person name="Ruckert C."/>
        </authorList>
    </citation>
    <scope>NUCLEOTIDE SEQUENCE</scope>
    <source>
        <strain evidence="2">CGMCC 1.15448</strain>
    </source>
</reference>
<sequence length="358" mass="42038">MTTRAFVIKLFLFSLPFLFLVGLYFFWDPFKVLKHYDRYYQSGKPSYVSINKDVVSTENWVNHSPEFQYDSYIFGNSRSIYYQVETWKNCIDRGASQCYHFDASGESLYGICKKISFLDSRNIHIANSLLVIDYDCLEGYKNSEGHLFAKDPKISGQNPLAFQMDCLKDFFDFQFLTAWLDFKLSGKVKDYMKKDFLLDDRPFIYDYVTNEMRQDYFEEMIKKDPQEYYNPRKAMFYNRDTTTQKIAEASLQKPQKILLDTIAAIFKRNSTNYRIVISPLYDQLKLNPADLLFLRQRFGENTVFDFSGINAITNNEQNYYETSHYRPHVANAIMKIIYGGEGSSPRIAAQNPPPTYPN</sequence>
<reference evidence="2" key="2">
    <citation type="submission" date="2020-09" db="EMBL/GenBank/DDBJ databases">
        <authorList>
            <person name="Sun Q."/>
            <person name="Zhou Y."/>
        </authorList>
    </citation>
    <scope>NUCLEOTIDE SEQUENCE</scope>
    <source>
        <strain evidence="2">CGMCC 1.15448</strain>
    </source>
</reference>
<keyword evidence="1" id="KW-0812">Transmembrane</keyword>
<proteinExistence type="predicted"/>
<evidence type="ECO:0000313" key="2">
    <source>
        <dbReference type="EMBL" id="GGB16552.1"/>
    </source>
</evidence>
<keyword evidence="1" id="KW-0472">Membrane</keyword>
<feature type="transmembrane region" description="Helical" evidence="1">
    <location>
        <begin position="6"/>
        <end position="27"/>
    </location>
</feature>
<protein>
    <submittedName>
        <fullName evidence="2">Uncharacterized protein</fullName>
    </submittedName>
</protein>
<keyword evidence="3" id="KW-1185">Reference proteome</keyword>
<dbReference type="EMBL" id="BMJC01000005">
    <property type="protein sequence ID" value="GGB16552.1"/>
    <property type="molecule type" value="Genomic_DNA"/>
</dbReference>
<gene>
    <name evidence="2" type="ORF">GCM10011511_45470</name>
</gene>
<dbReference type="Proteomes" id="UP000607559">
    <property type="component" value="Unassembled WGS sequence"/>
</dbReference>
<accession>A0A8J2UH03</accession>
<keyword evidence="1" id="KW-1133">Transmembrane helix</keyword>
<evidence type="ECO:0000256" key="1">
    <source>
        <dbReference type="SAM" id="Phobius"/>
    </source>
</evidence>
<evidence type="ECO:0000313" key="3">
    <source>
        <dbReference type="Proteomes" id="UP000607559"/>
    </source>
</evidence>